<dbReference type="Proteomes" id="UP000541610">
    <property type="component" value="Unassembled WGS sequence"/>
</dbReference>
<feature type="region of interest" description="Disordered" evidence="1">
    <location>
        <begin position="1"/>
        <end position="53"/>
    </location>
</feature>
<proteinExistence type="predicted"/>
<evidence type="ECO:0000313" key="3">
    <source>
        <dbReference type="Proteomes" id="UP000541610"/>
    </source>
</evidence>
<gene>
    <name evidence="2" type="ORF">FOZ60_000715</name>
</gene>
<feature type="compositionally biased region" description="Low complexity" evidence="1">
    <location>
        <begin position="44"/>
        <end position="53"/>
    </location>
</feature>
<protein>
    <submittedName>
        <fullName evidence="2">Uncharacterized protein</fullName>
    </submittedName>
</protein>
<dbReference type="EMBL" id="JABANP010000108">
    <property type="protein sequence ID" value="KAF4690050.1"/>
    <property type="molecule type" value="Genomic_DNA"/>
</dbReference>
<dbReference type="AlphaFoldDB" id="A0A7J6P2S5"/>
<evidence type="ECO:0000313" key="2">
    <source>
        <dbReference type="EMBL" id="KAF4690050.1"/>
    </source>
</evidence>
<organism evidence="2 3">
    <name type="scientific">Perkinsus olseni</name>
    <name type="common">Perkinsus atlanticus</name>
    <dbReference type="NCBI Taxonomy" id="32597"/>
    <lineage>
        <taxon>Eukaryota</taxon>
        <taxon>Sar</taxon>
        <taxon>Alveolata</taxon>
        <taxon>Perkinsozoa</taxon>
        <taxon>Perkinsea</taxon>
        <taxon>Perkinsida</taxon>
        <taxon>Perkinsidae</taxon>
        <taxon>Perkinsus</taxon>
    </lineage>
</organism>
<accession>A0A7J6P2S5</accession>
<name>A0A7J6P2S5_PEROL</name>
<reference evidence="2 3" key="1">
    <citation type="submission" date="2020-04" db="EMBL/GenBank/DDBJ databases">
        <title>Perkinsus olseni comparative genomics.</title>
        <authorList>
            <person name="Bogema D.R."/>
        </authorList>
    </citation>
    <scope>NUCLEOTIDE SEQUENCE [LARGE SCALE GENOMIC DNA]</scope>
    <source>
        <strain evidence="2">00978-12</strain>
    </source>
</reference>
<evidence type="ECO:0000256" key="1">
    <source>
        <dbReference type="SAM" id="MobiDB-lite"/>
    </source>
</evidence>
<comment type="caution">
    <text evidence="2">The sequence shown here is derived from an EMBL/GenBank/DDBJ whole genome shotgun (WGS) entry which is preliminary data.</text>
</comment>
<sequence>MSDVGNASVHDNASNAGDERLDRGGPGFAQPAEFAVQGDGGDRPAAVQDAAQQPAEAAVAPAAGLAPGSEAALPAAVVAFITSKLSPDAQYDVSSVLVQNGITSPELLAELDDCNVLAAALQNPINIFALRAIAKLYRSTDAGAGTPNASNGTPQAVSEAQVQAWLRDFESKHSVRVPARWRVSPKVMCRLRKDEHVREEDCAYVAGSKAVKRKVKFDFESGDIEATMWGRVSLS</sequence>